<dbReference type="InterPro" id="IPR036938">
    <property type="entry name" value="PAP2/HPO_sf"/>
</dbReference>
<keyword evidence="4" id="KW-1185">Reference proteome</keyword>
<gene>
    <name evidence="3" type="ORF">E9998_00395</name>
</gene>
<feature type="transmembrane region" description="Helical" evidence="1">
    <location>
        <begin position="138"/>
        <end position="156"/>
    </location>
</feature>
<dbReference type="AlphaFoldDB" id="A0A4S8PUE8"/>
<dbReference type="SUPFAM" id="SSF48317">
    <property type="entry name" value="Acid phosphatase/Vanadium-dependent haloperoxidase"/>
    <property type="match status" value="1"/>
</dbReference>
<keyword evidence="1" id="KW-0812">Transmembrane</keyword>
<dbReference type="SMART" id="SM00014">
    <property type="entry name" value="acidPPc"/>
    <property type="match status" value="1"/>
</dbReference>
<dbReference type="Proteomes" id="UP000305792">
    <property type="component" value="Unassembled WGS sequence"/>
</dbReference>
<dbReference type="InterPro" id="IPR000326">
    <property type="entry name" value="PAP2/HPO"/>
</dbReference>
<evidence type="ECO:0000313" key="3">
    <source>
        <dbReference type="EMBL" id="THV31959.1"/>
    </source>
</evidence>
<organism evidence="3 4">
    <name type="scientific">Glycomyces paridis</name>
    <dbReference type="NCBI Taxonomy" id="2126555"/>
    <lineage>
        <taxon>Bacteria</taxon>
        <taxon>Bacillati</taxon>
        <taxon>Actinomycetota</taxon>
        <taxon>Actinomycetes</taxon>
        <taxon>Glycomycetales</taxon>
        <taxon>Glycomycetaceae</taxon>
        <taxon>Glycomyces</taxon>
    </lineage>
</organism>
<evidence type="ECO:0000256" key="1">
    <source>
        <dbReference type="SAM" id="Phobius"/>
    </source>
</evidence>
<dbReference type="EMBL" id="STGX01000001">
    <property type="protein sequence ID" value="THV31959.1"/>
    <property type="molecule type" value="Genomic_DNA"/>
</dbReference>
<feature type="transmembrane region" description="Helical" evidence="1">
    <location>
        <begin position="58"/>
        <end position="78"/>
    </location>
</feature>
<evidence type="ECO:0000313" key="4">
    <source>
        <dbReference type="Proteomes" id="UP000305792"/>
    </source>
</evidence>
<sequence>MRRPRSWALEIAMVVALVAWTVPLFWPSALVHFDIAVRDAADAHRTGFTHQFAVLTNMLGQGGALGGVALGIASIIAWRRRDVRPLLAFVTTYFMAGAVLVMKYTLLRVYPHWPDISQPPYADAAQAVLMTSLEPAGAYPSGHVLNAVVWYGFIVLMVGRSFAPWVRVLFLTLPPLIVAYSTTYLGFHWFSDTPAGLFIGVVIIRIVQRVPWGTVELPLWLEPERRYR</sequence>
<dbReference type="RefSeq" id="WP_136527736.1">
    <property type="nucleotide sequence ID" value="NZ_STGX01000001.1"/>
</dbReference>
<accession>A0A4S8PUE8</accession>
<name>A0A4S8PUE8_9ACTN</name>
<reference evidence="3 4" key="1">
    <citation type="journal article" date="2018" name="Int. J. Syst. Evol. Microbiol.">
        <title>Glycomyces paridis sp. nov., isolated from the medicinal plant Paris polyphylla.</title>
        <authorList>
            <person name="Fang X.M."/>
            <person name="Bai J.L."/>
            <person name="Su J."/>
            <person name="Zhao L.L."/>
            <person name="Liu H.Y."/>
            <person name="Ma B.P."/>
            <person name="Zhang Y.Q."/>
            <person name="Yu L.Y."/>
        </authorList>
    </citation>
    <scope>NUCLEOTIDE SEQUENCE [LARGE SCALE GENOMIC DNA]</scope>
    <source>
        <strain evidence="3 4">CPCC 204357</strain>
    </source>
</reference>
<comment type="caution">
    <text evidence="3">The sequence shown here is derived from an EMBL/GenBank/DDBJ whole genome shotgun (WGS) entry which is preliminary data.</text>
</comment>
<dbReference type="Gene3D" id="1.20.144.10">
    <property type="entry name" value="Phosphatidic acid phosphatase type 2/haloperoxidase"/>
    <property type="match status" value="1"/>
</dbReference>
<proteinExistence type="predicted"/>
<feature type="transmembrane region" description="Helical" evidence="1">
    <location>
        <begin position="7"/>
        <end position="26"/>
    </location>
</feature>
<feature type="transmembrane region" description="Helical" evidence="1">
    <location>
        <begin position="85"/>
        <end position="106"/>
    </location>
</feature>
<keyword evidence="1" id="KW-1133">Transmembrane helix</keyword>
<feature type="transmembrane region" description="Helical" evidence="1">
    <location>
        <begin position="168"/>
        <end position="190"/>
    </location>
</feature>
<evidence type="ECO:0000259" key="2">
    <source>
        <dbReference type="SMART" id="SM00014"/>
    </source>
</evidence>
<dbReference type="OrthoDB" id="5289372at2"/>
<dbReference type="Pfam" id="PF01569">
    <property type="entry name" value="PAP2"/>
    <property type="match status" value="1"/>
</dbReference>
<keyword evidence="1" id="KW-0472">Membrane</keyword>
<protein>
    <submittedName>
        <fullName evidence="3">Phosphatase PAP2 family protein</fullName>
    </submittedName>
</protein>
<feature type="domain" description="Phosphatidic acid phosphatase type 2/haloperoxidase" evidence="2">
    <location>
        <begin position="83"/>
        <end position="208"/>
    </location>
</feature>